<dbReference type="RefSeq" id="WP_170085290.1">
    <property type="nucleotide sequence ID" value="NZ_CP047971.1"/>
</dbReference>
<dbReference type="Pfam" id="PF01548">
    <property type="entry name" value="DEDD_Tnp_IS110"/>
    <property type="match status" value="1"/>
</dbReference>
<feature type="domain" description="Transposase IS110-like N-terminal" evidence="1">
    <location>
        <begin position="9"/>
        <end position="153"/>
    </location>
</feature>
<evidence type="ECO:0000313" key="4">
    <source>
        <dbReference type="Proteomes" id="UP000502196"/>
    </source>
</evidence>
<dbReference type="InterPro" id="IPR002525">
    <property type="entry name" value="Transp_IS110-like_N"/>
</dbReference>
<dbReference type="Proteomes" id="UP000502196">
    <property type="component" value="Chromosome"/>
</dbReference>
<dbReference type="InterPro" id="IPR047650">
    <property type="entry name" value="Transpos_IS110"/>
</dbReference>
<dbReference type="AlphaFoldDB" id="A0A6F9E4B4"/>
<protein>
    <submittedName>
        <fullName evidence="3">Transposase</fullName>
    </submittedName>
</protein>
<gene>
    <name evidence="3" type="ORF">COOX1_1273</name>
</gene>
<evidence type="ECO:0000259" key="1">
    <source>
        <dbReference type="Pfam" id="PF01548"/>
    </source>
</evidence>
<dbReference type="EMBL" id="LR792683">
    <property type="protein sequence ID" value="CAB3392163.1"/>
    <property type="molecule type" value="Genomic_DNA"/>
</dbReference>
<organism evidence="3 4">
    <name type="scientific">Kyrpidia spormannii</name>
    <dbReference type="NCBI Taxonomy" id="2055160"/>
    <lineage>
        <taxon>Bacteria</taxon>
        <taxon>Bacillati</taxon>
        <taxon>Bacillota</taxon>
        <taxon>Bacilli</taxon>
        <taxon>Bacillales</taxon>
        <taxon>Alicyclobacillaceae</taxon>
        <taxon>Kyrpidia</taxon>
    </lineage>
</organism>
<dbReference type="GO" id="GO:0006313">
    <property type="term" value="P:DNA transposition"/>
    <property type="evidence" value="ECO:0007669"/>
    <property type="project" value="InterPro"/>
</dbReference>
<dbReference type="PANTHER" id="PTHR33055:SF15">
    <property type="entry name" value="TRANSPOSASE-RELATED"/>
    <property type="match status" value="1"/>
</dbReference>
<dbReference type="PANTHER" id="PTHR33055">
    <property type="entry name" value="TRANSPOSASE FOR INSERTION SEQUENCE ELEMENT IS1111A"/>
    <property type="match status" value="1"/>
</dbReference>
<dbReference type="NCBIfam" id="NF033542">
    <property type="entry name" value="transpos_IS110"/>
    <property type="match status" value="1"/>
</dbReference>
<feature type="domain" description="Transposase IS116/IS110/IS902 C-terminal" evidence="2">
    <location>
        <begin position="250"/>
        <end position="327"/>
    </location>
</feature>
<name>A0A6F9E4B4_9BACL</name>
<sequence>MQVVYERCCGLDVHKRSVTACALTPEGKAVRTFGTMTEDLLELADWLKGQGCTHVAMESTGSFWKPIYNVLEATEAFTLLVVNAQHIKAVPGRKTDVKDAEWIADLLRHGLLQPSFIPSREQRELRELIRYRQELVDERAREANRIQKVLEGANIKLSSVATDILGKSGREILKALIEGQTDPEALADMAKGRMKAKREELRRAVQGMIGDHQRLLLREQLRHIEELDARIARLTQEIAKRMRPFEDQLERLDTIPGVGRQTAEVILAEVGPDIEHFPSAAHLASWAGMCPGCHESAGKRKSGRTRKGNRTLRRALVEAAQAAGRTRNTYLSAQFRRIAKRRGNKRAAVAVGHTILVIAYYLLKRKTTYEDLGPLYFEEKQRETAIRNSIKRLERFGYKVTLEAGTPA</sequence>
<proteinExistence type="predicted"/>
<accession>A0A6F9E4B4</accession>
<evidence type="ECO:0000259" key="2">
    <source>
        <dbReference type="Pfam" id="PF02371"/>
    </source>
</evidence>
<dbReference type="Pfam" id="PF02371">
    <property type="entry name" value="Transposase_20"/>
    <property type="match status" value="1"/>
</dbReference>
<dbReference type="GO" id="GO:0004803">
    <property type="term" value="F:transposase activity"/>
    <property type="evidence" value="ECO:0007669"/>
    <property type="project" value="InterPro"/>
</dbReference>
<evidence type="ECO:0000313" key="3">
    <source>
        <dbReference type="EMBL" id="CAB3392163.1"/>
    </source>
</evidence>
<dbReference type="InterPro" id="IPR003346">
    <property type="entry name" value="Transposase_20"/>
</dbReference>
<reference evidence="3 4" key="1">
    <citation type="submission" date="2020-04" db="EMBL/GenBank/DDBJ databases">
        <authorList>
            <person name="Hogendoorn C."/>
        </authorList>
    </citation>
    <scope>NUCLEOTIDE SEQUENCE [LARGE SCALE GENOMIC DNA]</scope>
    <source>
        <strain evidence="3">COOX1</strain>
    </source>
</reference>
<dbReference type="GO" id="GO:0003677">
    <property type="term" value="F:DNA binding"/>
    <property type="evidence" value="ECO:0007669"/>
    <property type="project" value="InterPro"/>
</dbReference>